<gene>
    <name evidence="2" type="ORF">TIFTF001_014379</name>
</gene>
<evidence type="ECO:0000313" key="2">
    <source>
        <dbReference type="EMBL" id="GMN45174.1"/>
    </source>
</evidence>
<dbReference type="Proteomes" id="UP001187192">
    <property type="component" value="Unassembled WGS sequence"/>
</dbReference>
<evidence type="ECO:0000256" key="1">
    <source>
        <dbReference type="SAM" id="MobiDB-lite"/>
    </source>
</evidence>
<name>A0AA88DIF7_FICCA</name>
<feature type="region of interest" description="Disordered" evidence="1">
    <location>
        <begin position="79"/>
        <end position="98"/>
    </location>
</feature>
<accession>A0AA88DIF7</accession>
<evidence type="ECO:0000313" key="3">
    <source>
        <dbReference type="Proteomes" id="UP001187192"/>
    </source>
</evidence>
<organism evidence="2 3">
    <name type="scientific">Ficus carica</name>
    <name type="common">Common fig</name>
    <dbReference type="NCBI Taxonomy" id="3494"/>
    <lineage>
        <taxon>Eukaryota</taxon>
        <taxon>Viridiplantae</taxon>
        <taxon>Streptophyta</taxon>
        <taxon>Embryophyta</taxon>
        <taxon>Tracheophyta</taxon>
        <taxon>Spermatophyta</taxon>
        <taxon>Magnoliopsida</taxon>
        <taxon>eudicotyledons</taxon>
        <taxon>Gunneridae</taxon>
        <taxon>Pentapetalae</taxon>
        <taxon>rosids</taxon>
        <taxon>fabids</taxon>
        <taxon>Rosales</taxon>
        <taxon>Moraceae</taxon>
        <taxon>Ficeae</taxon>
        <taxon>Ficus</taxon>
    </lineage>
</organism>
<comment type="caution">
    <text evidence="2">The sequence shown here is derived from an EMBL/GenBank/DDBJ whole genome shotgun (WGS) entry which is preliminary data.</text>
</comment>
<sequence length="98" mass="10824">MFSLSPNRLPPTIADRFARQVADYATDAAQRRDFTASRLLPINVGISTFTFYTSSNDHVDRLVERAVRGIIERVSNSPRDQVVGRGTGGGQEYFGMSA</sequence>
<reference evidence="2" key="1">
    <citation type="submission" date="2023-07" db="EMBL/GenBank/DDBJ databases">
        <title>draft genome sequence of fig (Ficus carica).</title>
        <authorList>
            <person name="Takahashi T."/>
            <person name="Nishimura K."/>
        </authorList>
    </citation>
    <scope>NUCLEOTIDE SEQUENCE</scope>
</reference>
<dbReference type="EMBL" id="BTGU01000020">
    <property type="protein sequence ID" value="GMN45174.1"/>
    <property type="molecule type" value="Genomic_DNA"/>
</dbReference>
<protein>
    <submittedName>
        <fullName evidence="2">Uncharacterized protein</fullName>
    </submittedName>
</protein>
<keyword evidence="3" id="KW-1185">Reference proteome</keyword>
<dbReference type="AlphaFoldDB" id="A0AA88DIF7"/>
<proteinExistence type="predicted"/>